<gene>
    <name evidence="10" type="ORF">MKK02DRAFT_43591</name>
</gene>
<evidence type="ECO:0008006" key="12">
    <source>
        <dbReference type="Google" id="ProtNLM"/>
    </source>
</evidence>
<dbReference type="InterPro" id="IPR008984">
    <property type="entry name" value="SMAD_FHA_dom_sf"/>
</dbReference>
<dbReference type="Pfam" id="PF17123">
    <property type="entry name" value="zf-RING_11"/>
    <property type="match status" value="1"/>
</dbReference>
<evidence type="ECO:0000256" key="6">
    <source>
        <dbReference type="PROSITE-ProRule" id="PRU00175"/>
    </source>
</evidence>
<proteinExistence type="predicted"/>
<protein>
    <recommendedName>
        <fullName evidence="12">SMAD/FHA domain-containing protein</fullName>
    </recommendedName>
</protein>
<dbReference type="SMART" id="SM00240">
    <property type="entry name" value="FHA"/>
    <property type="match status" value="1"/>
</dbReference>
<feature type="compositionally biased region" description="Low complexity" evidence="7">
    <location>
        <begin position="37"/>
        <end position="48"/>
    </location>
</feature>
<keyword evidence="2" id="KW-0479">Metal-binding</keyword>
<feature type="domain" description="RING-type" evidence="9">
    <location>
        <begin position="451"/>
        <end position="495"/>
    </location>
</feature>
<dbReference type="GeneID" id="77731716"/>
<feature type="region of interest" description="Disordered" evidence="7">
    <location>
        <begin position="32"/>
        <end position="130"/>
    </location>
</feature>
<keyword evidence="5" id="KW-0862">Zinc</keyword>
<dbReference type="SMART" id="SM00184">
    <property type="entry name" value="RING"/>
    <property type="match status" value="1"/>
</dbReference>
<feature type="region of interest" description="Disordered" evidence="7">
    <location>
        <begin position="421"/>
        <end position="440"/>
    </location>
</feature>
<dbReference type="GO" id="GO:0008270">
    <property type="term" value="F:zinc ion binding"/>
    <property type="evidence" value="ECO:0007669"/>
    <property type="project" value="UniProtKB-KW"/>
</dbReference>
<dbReference type="GO" id="GO:0005829">
    <property type="term" value="C:cytosol"/>
    <property type="evidence" value="ECO:0007669"/>
    <property type="project" value="TreeGrafter"/>
</dbReference>
<feature type="region of interest" description="Disordered" evidence="7">
    <location>
        <begin position="564"/>
        <end position="653"/>
    </location>
</feature>
<dbReference type="GO" id="GO:0032153">
    <property type="term" value="C:cell division site"/>
    <property type="evidence" value="ECO:0007669"/>
    <property type="project" value="TreeGrafter"/>
</dbReference>
<name>A0AA38LX88_9TREE</name>
<dbReference type="FunFam" id="3.30.40.10:FF:000646">
    <property type="entry name" value="Unplaced genomic scaffold supercont1.3, whole genome shotgun sequence"/>
    <property type="match status" value="1"/>
</dbReference>
<feature type="compositionally biased region" description="Low complexity" evidence="7">
    <location>
        <begin position="515"/>
        <end position="530"/>
    </location>
</feature>
<dbReference type="Proteomes" id="UP001164286">
    <property type="component" value="Unassembled WGS sequence"/>
</dbReference>
<evidence type="ECO:0000259" key="9">
    <source>
        <dbReference type="PROSITE" id="PS50089"/>
    </source>
</evidence>
<feature type="region of interest" description="Disordered" evidence="7">
    <location>
        <begin position="506"/>
        <end position="550"/>
    </location>
</feature>
<evidence type="ECO:0000313" key="10">
    <source>
        <dbReference type="EMBL" id="KAI9637664.1"/>
    </source>
</evidence>
<feature type="region of interest" description="Disordered" evidence="7">
    <location>
        <begin position="687"/>
        <end position="734"/>
    </location>
</feature>
<keyword evidence="11" id="KW-1185">Reference proteome</keyword>
<evidence type="ECO:0000256" key="2">
    <source>
        <dbReference type="ARBA" id="ARBA00022723"/>
    </source>
</evidence>
<dbReference type="GO" id="GO:0000151">
    <property type="term" value="C:ubiquitin ligase complex"/>
    <property type="evidence" value="ECO:0007669"/>
    <property type="project" value="TreeGrafter"/>
</dbReference>
<dbReference type="Gene3D" id="2.60.200.20">
    <property type="match status" value="1"/>
</dbReference>
<feature type="compositionally biased region" description="Low complexity" evidence="7">
    <location>
        <begin position="157"/>
        <end position="169"/>
    </location>
</feature>
<dbReference type="Pfam" id="PF00498">
    <property type="entry name" value="FHA"/>
    <property type="match status" value="1"/>
</dbReference>
<sequence length="734" mass="76195">MSTREPKPNRMYRYQFDSDILGDLNLALSHTPAHLRPSASSSPSGSASVRRTRTLASSSGRRAYALLDPVTESEAAAAEPRSMARPGSSQRPTHIALPTVQYPRTSDASASAAPAPLASPTSPRSSFLPSFMRNRSRAATITGRASPRAEQADPLNAAAAAPAAAPAAPSVNGASTVTRDAGVVTRSVSTPSGGALAGDSVTAVTASAAAPAIDPKGKTHRIRLVPHLENSRSLAFDPVVREAYPISVGPGQTPSGAAVLVPPIGPLVAGKPPVLVLKIGRFTDKTPAGDPDRPATGIGGPTIAIAGGGGEVTSGKIAFKSKVVSRTHAEIWCEAGGKFYIRDTASSSGTFLNHIRLSSPNTDSRPTPLNDGDVLQLGVDYQGGHEDQFRCVKMRVELGREWQRAANEFNTNALRQLKALGGAAPSTPDNKTKGDGASSISKKSKASVTDCCICLFSVTVCQSLFIAPCSHVFHYKCIRPLLQQHHPGFSCPLCRTFANLEEDVEVDDPPEIASRRTSSVSRRPSAAPSRGGLDPLSPTVAHAPVPPTGADQFNLEAQLIDEPVGESGSASEEGGRTEDDTRQETLGADPSGDIEMGPPSREVSAPASDRSDAGSAAAAYSSGAERRRRAIAESSRRNSGSGADPMATVAIPDIQTPRNEYFLSTLAPGSIPVANPAAMPGLLQQLDQAEGSGTGAVSSGLAGQQGHGQEATLAGAEDAVGEARRREESEMMFS</sequence>
<evidence type="ECO:0000256" key="5">
    <source>
        <dbReference type="ARBA" id="ARBA00022833"/>
    </source>
</evidence>
<evidence type="ECO:0000256" key="4">
    <source>
        <dbReference type="ARBA" id="ARBA00022786"/>
    </source>
</evidence>
<reference evidence="10" key="1">
    <citation type="journal article" date="2022" name="G3 (Bethesda)">
        <title>High quality genome of the basidiomycete yeast Dioszegia hungarica PDD-24b-2 isolated from cloud water.</title>
        <authorList>
            <person name="Jarrige D."/>
            <person name="Haridas S."/>
            <person name="Bleykasten-Grosshans C."/>
            <person name="Joly M."/>
            <person name="Nadalig T."/>
            <person name="Sancelme M."/>
            <person name="Vuilleumier S."/>
            <person name="Grigoriev I.V."/>
            <person name="Amato P."/>
            <person name="Bringel F."/>
        </authorList>
    </citation>
    <scope>NUCLEOTIDE SEQUENCE</scope>
    <source>
        <strain evidence="10">PDD-24b-2</strain>
    </source>
</reference>
<evidence type="ECO:0000313" key="11">
    <source>
        <dbReference type="Proteomes" id="UP001164286"/>
    </source>
</evidence>
<dbReference type="AlphaFoldDB" id="A0AA38LX88"/>
<feature type="compositionally biased region" description="Low complexity" evidence="7">
    <location>
        <begin position="103"/>
        <end position="126"/>
    </location>
</feature>
<feature type="compositionally biased region" description="Low complexity" evidence="7">
    <location>
        <begin position="604"/>
        <end position="623"/>
    </location>
</feature>
<dbReference type="GO" id="GO:0061630">
    <property type="term" value="F:ubiquitin protein ligase activity"/>
    <property type="evidence" value="ECO:0007669"/>
    <property type="project" value="TreeGrafter"/>
</dbReference>
<dbReference type="InterPro" id="IPR000253">
    <property type="entry name" value="FHA_dom"/>
</dbReference>
<accession>A0AA38LX88</accession>
<evidence type="ECO:0000256" key="3">
    <source>
        <dbReference type="ARBA" id="ARBA00022771"/>
    </source>
</evidence>
<comment type="caution">
    <text evidence="10">The sequence shown here is derived from an EMBL/GenBank/DDBJ whole genome shotgun (WGS) entry which is preliminary data.</text>
</comment>
<keyword evidence="4" id="KW-0833">Ubl conjugation pathway</keyword>
<dbReference type="EMBL" id="JAKWFO010000004">
    <property type="protein sequence ID" value="KAI9637664.1"/>
    <property type="molecule type" value="Genomic_DNA"/>
</dbReference>
<dbReference type="GO" id="GO:0006511">
    <property type="term" value="P:ubiquitin-dependent protein catabolic process"/>
    <property type="evidence" value="ECO:0007669"/>
    <property type="project" value="TreeGrafter"/>
</dbReference>
<feature type="domain" description="FHA" evidence="8">
    <location>
        <begin position="277"/>
        <end position="357"/>
    </location>
</feature>
<dbReference type="SUPFAM" id="SSF49879">
    <property type="entry name" value="SMAD/FHA domain"/>
    <property type="match status" value="1"/>
</dbReference>
<feature type="region of interest" description="Disordered" evidence="7">
    <location>
        <begin position="142"/>
        <end position="174"/>
    </location>
</feature>
<dbReference type="PROSITE" id="PS50089">
    <property type="entry name" value="ZF_RING_2"/>
    <property type="match status" value="1"/>
</dbReference>
<dbReference type="FunFam" id="2.60.200.20:FF:000044">
    <property type="entry name" value="Chromosome 8, whole genome shotgun sequence"/>
    <property type="match status" value="1"/>
</dbReference>
<dbReference type="SUPFAM" id="SSF57850">
    <property type="entry name" value="RING/U-box"/>
    <property type="match status" value="1"/>
</dbReference>
<feature type="compositionally biased region" description="Basic and acidic residues" evidence="7">
    <location>
        <begin position="573"/>
        <end position="583"/>
    </location>
</feature>
<evidence type="ECO:0000259" key="8">
    <source>
        <dbReference type="PROSITE" id="PS50006"/>
    </source>
</evidence>
<dbReference type="PANTHER" id="PTHR15067">
    <property type="entry name" value="E3 UBIQUITIN-PROTEIN LIGASE RNF8"/>
    <property type="match status" value="1"/>
</dbReference>
<dbReference type="InterPro" id="IPR013083">
    <property type="entry name" value="Znf_RING/FYVE/PHD"/>
</dbReference>
<dbReference type="RefSeq" id="XP_052947441.1">
    <property type="nucleotide sequence ID" value="XM_053092511.1"/>
</dbReference>
<evidence type="ECO:0000256" key="1">
    <source>
        <dbReference type="ARBA" id="ARBA00022679"/>
    </source>
</evidence>
<keyword evidence="1" id="KW-0808">Transferase</keyword>
<dbReference type="PROSITE" id="PS50006">
    <property type="entry name" value="FHA_DOMAIN"/>
    <property type="match status" value="1"/>
</dbReference>
<feature type="compositionally biased region" description="Basic and acidic residues" evidence="7">
    <location>
        <begin position="721"/>
        <end position="734"/>
    </location>
</feature>
<keyword evidence="3 6" id="KW-0863">Zinc-finger</keyword>
<dbReference type="GO" id="GO:0016567">
    <property type="term" value="P:protein ubiquitination"/>
    <property type="evidence" value="ECO:0007669"/>
    <property type="project" value="TreeGrafter"/>
</dbReference>
<organism evidence="10 11">
    <name type="scientific">Dioszegia hungarica</name>
    <dbReference type="NCBI Taxonomy" id="4972"/>
    <lineage>
        <taxon>Eukaryota</taxon>
        <taxon>Fungi</taxon>
        <taxon>Dikarya</taxon>
        <taxon>Basidiomycota</taxon>
        <taxon>Agaricomycotina</taxon>
        <taxon>Tremellomycetes</taxon>
        <taxon>Tremellales</taxon>
        <taxon>Bulleribasidiaceae</taxon>
        <taxon>Dioszegia</taxon>
    </lineage>
</organism>
<dbReference type="PANTHER" id="PTHR15067:SF7">
    <property type="entry name" value="E3 UBIQUITIN-PROTEIN LIGASE DMA1-RELATED"/>
    <property type="match status" value="1"/>
</dbReference>
<dbReference type="InterPro" id="IPR001841">
    <property type="entry name" value="Znf_RING"/>
</dbReference>
<dbReference type="Gene3D" id="3.30.40.10">
    <property type="entry name" value="Zinc/RING finger domain, C3HC4 (zinc finger)"/>
    <property type="match status" value="1"/>
</dbReference>
<evidence type="ECO:0000256" key="7">
    <source>
        <dbReference type="SAM" id="MobiDB-lite"/>
    </source>
</evidence>